<organism evidence="2 3">
    <name type="scientific">Senna tora</name>
    <dbReference type="NCBI Taxonomy" id="362788"/>
    <lineage>
        <taxon>Eukaryota</taxon>
        <taxon>Viridiplantae</taxon>
        <taxon>Streptophyta</taxon>
        <taxon>Embryophyta</taxon>
        <taxon>Tracheophyta</taxon>
        <taxon>Spermatophyta</taxon>
        <taxon>Magnoliopsida</taxon>
        <taxon>eudicotyledons</taxon>
        <taxon>Gunneridae</taxon>
        <taxon>Pentapetalae</taxon>
        <taxon>rosids</taxon>
        <taxon>fabids</taxon>
        <taxon>Fabales</taxon>
        <taxon>Fabaceae</taxon>
        <taxon>Caesalpinioideae</taxon>
        <taxon>Cassia clade</taxon>
        <taxon>Senna</taxon>
    </lineage>
</organism>
<dbReference type="AlphaFoldDB" id="A0A834W363"/>
<dbReference type="EMBL" id="JAAIUW010000012">
    <property type="protein sequence ID" value="KAF7807665.1"/>
    <property type="molecule type" value="Genomic_DNA"/>
</dbReference>
<evidence type="ECO:0000313" key="2">
    <source>
        <dbReference type="EMBL" id="KAF7807665.1"/>
    </source>
</evidence>
<comment type="caution">
    <text evidence="2">The sequence shown here is derived from an EMBL/GenBank/DDBJ whole genome shotgun (WGS) entry which is preliminary data.</text>
</comment>
<sequence length="46" mass="5340">MVRWWLEKAANGEEEARENGEGAKMERELIDGKRKTEGTENAFSRE</sequence>
<evidence type="ECO:0000313" key="3">
    <source>
        <dbReference type="Proteomes" id="UP000634136"/>
    </source>
</evidence>
<dbReference type="Proteomes" id="UP000634136">
    <property type="component" value="Unassembled WGS sequence"/>
</dbReference>
<protein>
    <submittedName>
        <fullName evidence="2">Uncharacterized protein</fullName>
    </submittedName>
</protein>
<proteinExistence type="predicted"/>
<gene>
    <name evidence="2" type="ORF">G2W53_039826</name>
</gene>
<feature type="region of interest" description="Disordered" evidence="1">
    <location>
        <begin position="7"/>
        <end position="46"/>
    </location>
</feature>
<keyword evidence="3" id="KW-1185">Reference proteome</keyword>
<accession>A0A834W363</accession>
<evidence type="ECO:0000256" key="1">
    <source>
        <dbReference type="SAM" id="MobiDB-lite"/>
    </source>
</evidence>
<feature type="compositionally biased region" description="Basic and acidic residues" evidence="1">
    <location>
        <begin position="17"/>
        <end position="46"/>
    </location>
</feature>
<name>A0A834W363_9FABA</name>
<reference evidence="2" key="1">
    <citation type="submission" date="2020-09" db="EMBL/GenBank/DDBJ databases">
        <title>Genome-Enabled Discovery of Anthraquinone Biosynthesis in Senna tora.</title>
        <authorList>
            <person name="Kang S.-H."/>
            <person name="Pandey R.P."/>
            <person name="Lee C.-M."/>
            <person name="Sim J.-S."/>
            <person name="Jeong J.-T."/>
            <person name="Choi B.-S."/>
            <person name="Jung M."/>
            <person name="Ginzburg D."/>
            <person name="Zhao K."/>
            <person name="Won S.Y."/>
            <person name="Oh T.-J."/>
            <person name="Yu Y."/>
            <person name="Kim N.-H."/>
            <person name="Lee O.R."/>
            <person name="Lee T.-H."/>
            <person name="Bashyal P."/>
            <person name="Kim T.-S."/>
            <person name="Lee W.-H."/>
            <person name="Kawkins C."/>
            <person name="Kim C.-K."/>
            <person name="Kim J.S."/>
            <person name="Ahn B.O."/>
            <person name="Rhee S.Y."/>
            <person name="Sohng J.K."/>
        </authorList>
    </citation>
    <scope>NUCLEOTIDE SEQUENCE</scope>
    <source>
        <tissue evidence="2">Leaf</tissue>
    </source>
</reference>